<reference evidence="1 2" key="1">
    <citation type="submission" date="2018-07" db="EMBL/GenBank/DDBJ databases">
        <title>Genomic Encyclopedia of Type Strains, Phase III (KMG-III): the genomes of soil and plant-associated and newly described type strains.</title>
        <authorList>
            <person name="Whitman W."/>
        </authorList>
    </citation>
    <scope>NUCLEOTIDE SEQUENCE [LARGE SCALE GENOMIC DNA]</scope>
    <source>
        <strain evidence="1 2">31-25a</strain>
    </source>
</reference>
<gene>
    <name evidence="1" type="ORF">C7476_109143</name>
</gene>
<name>A0A368YP03_9HYPH</name>
<protein>
    <submittedName>
        <fullName evidence="1">Uncharacterized protein</fullName>
    </submittedName>
</protein>
<sequence>MENKIGSASILKRLSFSIIFGCAALMMTSANAERFELKMFGHEVFVASGGPEGDILKIDGREVHKNQIITFEELVTVDGVAVLIGSSAKGGNSCDGAPFVVSFPANSNPRIDGPLETCYPTTMAASPSQLEFSTAAQPGSDGEKWIWTPADGFKQVAGEKFAATSSKGWAQLRERTVTHPNELLGYKEIADEINRIAGSNRKTFETMIGGVGSAESTGDLFVGTSCTPHNCDAEAAILIASIPDKRVYLAWKPETEKIVVLPPVKQWPQNAKNALLNWSRKWK</sequence>
<keyword evidence="2" id="KW-1185">Reference proteome</keyword>
<proteinExistence type="predicted"/>
<organism evidence="1 2">
    <name type="scientific">Phyllobacterium bourgognense</name>
    <dbReference type="NCBI Taxonomy" id="314236"/>
    <lineage>
        <taxon>Bacteria</taxon>
        <taxon>Pseudomonadati</taxon>
        <taxon>Pseudomonadota</taxon>
        <taxon>Alphaproteobacteria</taxon>
        <taxon>Hyphomicrobiales</taxon>
        <taxon>Phyllobacteriaceae</taxon>
        <taxon>Phyllobacterium</taxon>
    </lineage>
</organism>
<evidence type="ECO:0000313" key="1">
    <source>
        <dbReference type="EMBL" id="RCW81961.1"/>
    </source>
</evidence>
<evidence type="ECO:0000313" key="2">
    <source>
        <dbReference type="Proteomes" id="UP000253324"/>
    </source>
</evidence>
<dbReference type="EMBL" id="QPJM01000009">
    <property type="protein sequence ID" value="RCW81961.1"/>
    <property type="molecule type" value="Genomic_DNA"/>
</dbReference>
<comment type="caution">
    <text evidence="1">The sequence shown here is derived from an EMBL/GenBank/DDBJ whole genome shotgun (WGS) entry which is preliminary data.</text>
</comment>
<dbReference type="Proteomes" id="UP000253324">
    <property type="component" value="Unassembled WGS sequence"/>
</dbReference>
<dbReference type="AlphaFoldDB" id="A0A368YP03"/>
<accession>A0A368YP03</accession>